<comment type="caution">
    <text evidence="1">The sequence shown here is derived from an EMBL/GenBank/DDBJ whole genome shotgun (WGS) entry which is preliminary data.</text>
</comment>
<organism evidence="1 2">
    <name type="scientific">Corynebacterium matruchotii</name>
    <dbReference type="NCBI Taxonomy" id="43768"/>
    <lineage>
        <taxon>Bacteria</taxon>
        <taxon>Bacillati</taxon>
        <taxon>Actinomycetota</taxon>
        <taxon>Actinomycetes</taxon>
        <taxon>Mycobacteriales</taxon>
        <taxon>Corynebacteriaceae</taxon>
        <taxon>Corynebacterium</taxon>
    </lineage>
</organism>
<evidence type="ECO:0000313" key="2">
    <source>
        <dbReference type="Proteomes" id="UP000249886"/>
    </source>
</evidence>
<sequence length="194" mass="19904">MADDGQPVANLGESLLAAVDGGLDLEEVLGGFDEDTVRSPINHAQGGFPVVGFQIQVGGVPKGGQFRAGPHGAEHKTAHAVPTGAKLVGDGAGDAGAFVGKFLAAVGNVVVGKVGEVTAERVGFYQVRPRGEIGAVNLGYHVRAGVVEDFVAAFQAKEIRFDVKVEALQLGAHGAVANEDTTVEGVEEVGGFYW</sequence>
<dbReference type="EMBL" id="UARK01000015">
    <property type="protein sequence ID" value="SPW29609.1"/>
    <property type="molecule type" value="Genomic_DNA"/>
</dbReference>
<protein>
    <submittedName>
        <fullName evidence="1">Uncharacterized protein</fullName>
    </submittedName>
</protein>
<name>A0A8B4H836_9CORY</name>
<proteinExistence type="predicted"/>
<dbReference type="AlphaFoldDB" id="A0A8B4H836"/>
<evidence type="ECO:0000313" key="1">
    <source>
        <dbReference type="EMBL" id="SPW29609.1"/>
    </source>
</evidence>
<reference evidence="1 2" key="1">
    <citation type="submission" date="2018-06" db="EMBL/GenBank/DDBJ databases">
        <authorList>
            <consortium name="Pathogen Informatics"/>
            <person name="Doyle S."/>
        </authorList>
    </citation>
    <scope>NUCLEOTIDE SEQUENCE [LARGE SCALE GENOMIC DNA]</scope>
    <source>
        <strain evidence="1 2">NCTC10254</strain>
    </source>
</reference>
<accession>A0A8B4H836</accession>
<dbReference type="Proteomes" id="UP000249886">
    <property type="component" value="Unassembled WGS sequence"/>
</dbReference>
<gene>
    <name evidence="1" type="ORF">NCTC10254_01687</name>
</gene>